<dbReference type="SUPFAM" id="SSF55821">
    <property type="entry name" value="YrdC/RibB"/>
    <property type="match status" value="1"/>
</dbReference>
<reference evidence="12 13" key="1">
    <citation type="submission" date="2017-12" db="EMBL/GenBank/DDBJ databases">
        <title>Phylogenetic diversity of female urinary microbiome.</title>
        <authorList>
            <person name="Thomas-White K."/>
            <person name="Wolfe A.J."/>
        </authorList>
    </citation>
    <scope>NUCLEOTIDE SEQUENCE [LARGE SCALE GENOMIC DNA]</scope>
    <source>
        <strain evidence="12 13">UMB0112</strain>
    </source>
</reference>
<dbReference type="SUPFAM" id="SSF54975">
    <property type="entry name" value="Acylphosphatase/BLUF domain-like"/>
    <property type="match status" value="1"/>
</dbReference>
<gene>
    <name evidence="12" type="primary">hypF</name>
    <name evidence="12" type="ORF">CYJ41_01730</name>
</gene>
<evidence type="ECO:0000259" key="11">
    <source>
        <dbReference type="PROSITE" id="PS51163"/>
    </source>
</evidence>
<evidence type="ECO:0000256" key="8">
    <source>
        <dbReference type="PIRNR" id="PIRNR006256"/>
    </source>
</evidence>
<name>A0A2I1NBA8_9BACT</name>
<dbReference type="Pfam" id="PF01300">
    <property type="entry name" value="Sua5_yciO_yrdC"/>
    <property type="match status" value="1"/>
</dbReference>
<dbReference type="Gene3D" id="3.30.110.120">
    <property type="match status" value="1"/>
</dbReference>
<dbReference type="EMBL" id="PKHU01000002">
    <property type="protein sequence ID" value="PKZ29635.1"/>
    <property type="molecule type" value="Genomic_DNA"/>
</dbReference>
<keyword evidence="4" id="KW-0479">Metal-binding</keyword>
<evidence type="ECO:0000259" key="10">
    <source>
        <dbReference type="PROSITE" id="PS51160"/>
    </source>
</evidence>
<dbReference type="NCBIfam" id="TIGR00143">
    <property type="entry name" value="hypF"/>
    <property type="match status" value="1"/>
</dbReference>
<sequence>MCYKFSIFGLVQGVGFRPFVYSLALKHKLFGEVYNDSQGVKIFLSGNENSILDFEHELKTNLPPLARIDKIIKTKISGISYNDFKITSSKNTSKFSPILPDFAICNDCKSEFYDKNSRFFHYPFINCTNCGPRQSIIKKLPYDRANTTMSKFKMCQTCQNEYENPLNRRFHAQPISCEKCGVSLILKDNQAKILDKNDFENLAKKVANLLENGAIFAIKGLGGFHLVCDAFNKNSIQKLRELKHRPKKPFAIMCKDLKMALEIAKISQKEAEILESEIKPIVILKLKNSSKIPSNLAPNLDKIGIFLAPTGLNLLIFEYFKNPIIATSANLSGEPIISNENNLCKKLVNVFDYVLDNDREILNPSDDSIVQIIDEKAFYLRTSRGINPKIFLTNFKVKGTFLAIGSELKNQFVIYKNSQIFISAYIGDLKNVATFERFKKMLNLFIKSYDLKFDAVIADKHPSFLHTKYFKEKGYKIYSIQHHYAHLISNLYENFSDDLTKSNKNSDKQYLGFCFDGTGYGDNAQIWGGEVFIFNGYKYSRKYHFDEFLLLGGDKSIKEIYRLAYAIFKKYDIDTKLLNIEPKLEKKLNLIYTKEINSYYTSSLGRVFDAFYSLIFGVSEISYDAQAGMIMEKFYDKSCKESYKFEIENEKIIFKDAFLNALKESDKKVSISKFINGLVDLIIKISIKEKLDVILSGGVFQNKILVEILIAKFKENGIKYYFNQTYPTNDSGIALGQMIWFLLNKGENYV</sequence>
<comment type="similarity">
    <text evidence="2 8">Belongs to the carbamoyltransferase HypF family.</text>
</comment>
<dbReference type="PROSITE" id="PS51160">
    <property type="entry name" value="ACYLPHOSPHATASE_3"/>
    <property type="match status" value="1"/>
</dbReference>
<dbReference type="GO" id="GO:0003998">
    <property type="term" value="F:acylphosphatase activity"/>
    <property type="evidence" value="ECO:0007669"/>
    <property type="project" value="UniProtKB-EC"/>
</dbReference>
<dbReference type="Proteomes" id="UP000234639">
    <property type="component" value="Unassembled WGS sequence"/>
</dbReference>
<dbReference type="UniPathway" id="UPA00335"/>
<dbReference type="PANTHER" id="PTHR42959:SF1">
    <property type="entry name" value="CARBAMOYLTRANSFERASE HYPF"/>
    <property type="match status" value="1"/>
</dbReference>
<dbReference type="GO" id="GO:0051604">
    <property type="term" value="P:protein maturation"/>
    <property type="evidence" value="ECO:0007669"/>
    <property type="project" value="TreeGrafter"/>
</dbReference>
<evidence type="ECO:0000256" key="2">
    <source>
        <dbReference type="ARBA" id="ARBA00008097"/>
    </source>
</evidence>
<dbReference type="Gene3D" id="3.30.420.360">
    <property type="match status" value="1"/>
</dbReference>
<evidence type="ECO:0000256" key="7">
    <source>
        <dbReference type="ARBA" id="ARBA00048220"/>
    </source>
</evidence>
<dbReference type="Pfam" id="PF17788">
    <property type="entry name" value="HypF_C"/>
    <property type="match status" value="1"/>
</dbReference>
<dbReference type="Pfam" id="PF07503">
    <property type="entry name" value="zf-HYPF"/>
    <property type="match status" value="2"/>
</dbReference>
<comment type="pathway">
    <text evidence="1">Protein modification; [NiFe] hydrogenase maturation.</text>
</comment>
<feature type="domain" description="YrdC-like" evidence="11">
    <location>
        <begin position="200"/>
        <end position="385"/>
    </location>
</feature>
<dbReference type="Gene3D" id="3.30.420.40">
    <property type="match status" value="1"/>
</dbReference>
<evidence type="ECO:0000256" key="4">
    <source>
        <dbReference type="ARBA" id="ARBA00022723"/>
    </source>
</evidence>
<feature type="domain" description="Acylphosphatase-like" evidence="10">
    <location>
        <begin position="2"/>
        <end position="88"/>
    </location>
</feature>
<feature type="active site" evidence="9">
    <location>
        <position position="17"/>
    </location>
</feature>
<keyword evidence="3" id="KW-0436">Ligase</keyword>
<dbReference type="InterPro" id="IPR055128">
    <property type="entry name" value="HypF_C_2"/>
</dbReference>
<keyword evidence="6" id="KW-0862">Zinc</keyword>
<evidence type="ECO:0000256" key="3">
    <source>
        <dbReference type="ARBA" id="ARBA00022598"/>
    </source>
</evidence>
<dbReference type="InterPro" id="IPR017968">
    <property type="entry name" value="Acylphosphatase_CS"/>
</dbReference>
<dbReference type="InterPro" id="IPR017945">
    <property type="entry name" value="DHBP_synth_RibB-like_a/b_dom"/>
</dbReference>
<dbReference type="GO" id="GO:0016743">
    <property type="term" value="F:carboxyl- or carbamoyltransferase activity"/>
    <property type="evidence" value="ECO:0007669"/>
    <property type="project" value="UniProtKB-UniRule"/>
</dbReference>
<dbReference type="PIRSF" id="PIRSF006256">
    <property type="entry name" value="CMPcnvr_hdrg_mat"/>
    <property type="match status" value="1"/>
</dbReference>
<dbReference type="RefSeq" id="WP_101636653.1">
    <property type="nucleotide sequence ID" value="NZ_PKHU01000002.1"/>
</dbReference>
<evidence type="ECO:0000256" key="6">
    <source>
        <dbReference type="ARBA" id="ARBA00022833"/>
    </source>
</evidence>
<dbReference type="PROSITE" id="PS51163">
    <property type="entry name" value="YRDC"/>
    <property type="match status" value="1"/>
</dbReference>
<dbReference type="GO" id="GO:0008270">
    <property type="term" value="F:zinc ion binding"/>
    <property type="evidence" value="ECO:0007669"/>
    <property type="project" value="UniProtKB-KW"/>
</dbReference>
<dbReference type="InterPro" id="IPR051060">
    <property type="entry name" value="Carbamoyltrans_HypF-like"/>
</dbReference>
<dbReference type="AlphaFoldDB" id="A0A2I1NBA8"/>
<evidence type="ECO:0000256" key="5">
    <source>
        <dbReference type="ARBA" id="ARBA00022771"/>
    </source>
</evidence>
<keyword evidence="12" id="KW-0808">Transferase</keyword>
<feature type="active site" evidence="9">
    <location>
        <position position="35"/>
    </location>
</feature>
<proteinExistence type="inferred from homology"/>
<dbReference type="PANTHER" id="PTHR42959">
    <property type="entry name" value="CARBAMOYLTRANSFERASE"/>
    <property type="match status" value="1"/>
</dbReference>
<comment type="caution">
    <text evidence="12">The sequence shown here is derived from an EMBL/GenBank/DDBJ whole genome shotgun (WGS) entry which is preliminary data.</text>
</comment>
<dbReference type="Gene3D" id="3.90.870.50">
    <property type="match status" value="1"/>
</dbReference>
<dbReference type="InterPro" id="IPR001792">
    <property type="entry name" value="Acylphosphatase-like_dom"/>
</dbReference>
<dbReference type="InterPro" id="IPR036046">
    <property type="entry name" value="Acylphosphatase-like_dom_sf"/>
</dbReference>
<keyword evidence="5" id="KW-0863">Zinc-finger</keyword>
<evidence type="ECO:0000313" key="13">
    <source>
        <dbReference type="Proteomes" id="UP000234639"/>
    </source>
</evidence>
<dbReference type="InterPro" id="IPR041440">
    <property type="entry name" value="HypF_C"/>
</dbReference>
<dbReference type="InterPro" id="IPR006070">
    <property type="entry name" value="Sua5-like_dom"/>
</dbReference>
<dbReference type="Pfam" id="PF22521">
    <property type="entry name" value="HypF_C_2"/>
    <property type="match status" value="1"/>
</dbReference>
<dbReference type="PROSITE" id="PS00150">
    <property type="entry name" value="ACYLPHOSPHATASE_1"/>
    <property type="match status" value="1"/>
</dbReference>
<dbReference type="InterPro" id="IPR004421">
    <property type="entry name" value="Carbamoyltransferase_HypF"/>
</dbReference>
<dbReference type="EC" id="6.2.-.-" evidence="8"/>
<evidence type="ECO:0000256" key="9">
    <source>
        <dbReference type="PROSITE-ProRule" id="PRU00520"/>
    </source>
</evidence>
<comment type="catalytic activity">
    <reaction evidence="9">
        <text>an acyl phosphate + H2O = a carboxylate + phosphate + H(+)</text>
        <dbReference type="Rhea" id="RHEA:14965"/>
        <dbReference type="ChEBI" id="CHEBI:15377"/>
        <dbReference type="ChEBI" id="CHEBI:15378"/>
        <dbReference type="ChEBI" id="CHEBI:29067"/>
        <dbReference type="ChEBI" id="CHEBI:43474"/>
        <dbReference type="ChEBI" id="CHEBI:59918"/>
        <dbReference type="EC" id="3.6.1.7"/>
    </reaction>
</comment>
<evidence type="ECO:0000256" key="1">
    <source>
        <dbReference type="ARBA" id="ARBA00004711"/>
    </source>
</evidence>
<accession>A0A2I1NBA8</accession>
<dbReference type="InterPro" id="IPR011125">
    <property type="entry name" value="Znf_HypF"/>
</dbReference>
<protein>
    <recommendedName>
        <fullName evidence="8">Carbamoyltransferase</fullName>
        <ecNumber evidence="8">6.2.-.-</ecNumber>
    </recommendedName>
</protein>
<dbReference type="GO" id="GO:0003725">
    <property type="term" value="F:double-stranded RNA binding"/>
    <property type="evidence" value="ECO:0007669"/>
    <property type="project" value="InterPro"/>
</dbReference>
<evidence type="ECO:0000313" key="12">
    <source>
        <dbReference type="EMBL" id="PKZ29635.1"/>
    </source>
</evidence>
<comment type="catalytic activity">
    <reaction evidence="7">
        <text>C-terminal L-cysteinyl-[HypE protein] + carbamoyl phosphate + ATP + H2O = C-terminal S-carboxamide-L-cysteinyl-[HypE protein] + AMP + phosphate + diphosphate + H(+)</text>
        <dbReference type="Rhea" id="RHEA:55636"/>
        <dbReference type="Rhea" id="RHEA-COMP:14247"/>
        <dbReference type="Rhea" id="RHEA-COMP:14392"/>
        <dbReference type="ChEBI" id="CHEBI:15377"/>
        <dbReference type="ChEBI" id="CHEBI:15378"/>
        <dbReference type="ChEBI" id="CHEBI:30616"/>
        <dbReference type="ChEBI" id="CHEBI:33019"/>
        <dbReference type="ChEBI" id="CHEBI:43474"/>
        <dbReference type="ChEBI" id="CHEBI:58228"/>
        <dbReference type="ChEBI" id="CHEBI:76913"/>
        <dbReference type="ChEBI" id="CHEBI:139126"/>
        <dbReference type="ChEBI" id="CHEBI:456215"/>
    </reaction>
</comment>
<organism evidence="12 13">
    <name type="scientific">Campylobacter ureolyticus</name>
    <dbReference type="NCBI Taxonomy" id="827"/>
    <lineage>
        <taxon>Bacteria</taxon>
        <taxon>Pseudomonadati</taxon>
        <taxon>Campylobacterota</taxon>
        <taxon>Epsilonproteobacteria</taxon>
        <taxon>Campylobacterales</taxon>
        <taxon>Campylobacteraceae</taxon>
        <taxon>Campylobacter</taxon>
    </lineage>
</organism>
<keyword evidence="9" id="KW-0378">Hydrolase</keyword>
<dbReference type="Pfam" id="PF00708">
    <property type="entry name" value="Acylphosphatase"/>
    <property type="match status" value="1"/>
</dbReference>
<dbReference type="GO" id="GO:0016874">
    <property type="term" value="F:ligase activity"/>
    <property type="evidence" value="ECO:0007669"/>
    <property type="project" value="UniProtKB-UniRule"/>
</dbReference>